<reference evidence="2" key="1">
    <citation type="submission" date="2021-06" db="EMBL/GenBank/DDBJ databases">
        <authorList>
            <person name="Kallberg Y."/>
            <person name="Tangrot J."/>
            <person name="Rosling A."/>
        </authorList>
    </citation>
    <scope>NUCLEOTIDE SEQUENCE</scope>
    <source>
        <strain evidence="2">BR232B</strain>
    </source>
</reference>
<feature type="region of interest" description="Disordered" evidence="1">
    <location>
        <begin position="1"/>
        <end position="47"/>
    </location>
</feature>
<comment type="caution">
    <text evidence="2">The sequence shown here is derived from an EMBL/GenBank/DDBJ whole genome shotgun (WGS) entry which is preliminary data.</text>
</comment>
<proteinExistence type="predicted"/>
<sequence>MLPHLLDRWKNEDVESADMKKNPSNKENKDGRVGTTPPALAHQPKEL</sequence>
<name>A0A9N9BYF1_9GLOM</name>
<dbReference type="AlphaFoldDB" id="A0A9N9BYF1"/>
<keyword evidence="3" id="KW-1185">Reference proteome</keyword>
<protein>
    <submittedName>
        <fullName evidence="2">11768_t:CDS:1</fullName>
    </submittedName>
</protein>
<organism evidence="2 3">
    <name type="scientific">Paraglomus brasilianum</name>
    <dbReference type="NCBI Taxonomy" id="144538"/>
    <lineage>
        <taxon>Eukaryota</taxon>
        <taxon>Fungi</taxon>
        <taxon>Fungi incertae sedis</taxon>
        <taxon>Mucoromycota</taxon>
        <taxon>Glomeromycotina</taxon>
        <taxon>Glomeromycetes</taxon>
        <taxon>Paraglomerales</taxon>
        <taxon>Paraglomeraceae</taxon>
        <taxon>Paraglomus</taxon>
    </lineage>
</organism>
<gene>
    <name evidence="2" type="ORF">PBRASI_LOCUS6641</name>
</gene>
<evidence type="ECO:0000313" key="2">
    <source>
        <dbReference type="EMBL" id="CAG8581466.1"/>
    </source>
</evidence>
<feature type="compositionally biased region" description="Basic and acidic residues" evidence="1">
    <location>
        <begin position="1"/>
        <end position="32"/>
    </location>
</feature>
<dbReference type="EMBL" id="CAJVPI010000907">
    <property type="protein sequence ID" value="CAG8581466.1"/>
    <property type="molecule type" value="Genomic_DNA"/>
</dbReference>
<dbReference type="Proteomes" id="UP000789739">
    <property type="component" value="Unassembled WGS sequence"/>
</dbReference>
<accession>A0A9N9BYF1</accession>
<evidence type="ECO:0000313" key="3">
    <source>
        <dbReference type="Proteomes" id="UP000789739"/>
    </source>
</evidence>
<evidence type="ECO:0000256" key="1">
    <source>
        <dbReference type="SAM" id="MobiDB-lite"/>
    </source>
</evidence>